<proteinExistence type="predicted"/>
<dbReference type="KEGG" id="pphr:APZ00_10260"/>
<dbReference type="EMBL" id="CP013068">
    <property type="protein sequence ID" value="ALV27393.1"/>
    <property type="molecule type" value="Genomic_DNA"/>
</dbReference>
<gene>
    <name evidence="2" type="ORF">APZ00_10260</name>
</gene>
<evidence type="ECO:0000256" key="1">
    <source>
        <dbReference type="SAM" id="MobiDB-lite"/>
    </source>
</evidence>
<feature type="region of interest" description="Disordered" evidence="1">
    <location>
        <begin position="21"/>
        <end position="82"/>
    </location>
</feature>
<feature type="compositionally biased region" description="Basic and acidic residues" evidence="1">
    <location>
        <begin position="28"/>
        <end position="41"/>
    </location>
</feature>
<accession>A0A0U3E779</accession>
<evidence type="ECO:0000313" key="3">
    <source>
        <dbReference type="Proteomes" id="UP000064921"/>
    </source>
</evidence>
<dbReference type="AlphaFoldDB" id="A0A0U3E779"/>
<organism evidence="2 3">
    <name type="scientific">Pannonibacter phragmitetus</name>
    <dbReference type="NCBI Taxonomy" id="121719"/>
    <lineage>
        <taxon>Bacteria</taxon>
        <taxon>Pseudomonadati</taxon>
        <taxon>Pseudomonadota</taxon>
        <taxon>Alphaproteobacteria</taxon>
        <taxon>Hyphomicrobiales</taxon>
        <taxon>Stappiaceae</taxon>
        <taxon>Pannonibacter</taxon>
    </lineage>
</organism>
<name>A0A0U3E779_9HYPH</name>
<protein>
    <submittedName>
        <fullName evidence="2">Uncharacterized protein</fullName>
    </submittedName>
</protein>
<sequence>MVGLLLGFLGPHRAAFVAKMRQRRRSVPHPEGRSAAEDGKARLSWSAATARKAPQAPGKKVGHEPLRRATPLPDWPQSKARAGVAAVFPRGERTWATDAPRPG</sequence>
<evidence type="ECO:0000313" key="2">
    <source>
        <dbReference type="EMBL" id="ALV27393.1"/>
    </source>
</evidence>
<reference evidence="2 3" key="1">
    <citation type="submission" date="2015-10" db="EMBL/GenBank/DDBJ databases">
        <title>The world's first case of liver abscess caused by Pannonibacter phragmitetus.</title>
        <authorList>
            <person name="Ming D."/>
            <person name="Wang M."/>
            <person name="Zhou Y."/>
            <person name="Jiang T."/>
            <person name="Hu S."/>
        </authorList>
    </citation>
    <scope>NUCLEOTIDE SEQUENCE [LARGE SCALE GENOMIC DNA]</scope>
    <source>
        <strain evidence="2 3">31801</strain>
    </source>
</reference>
<dbReference type="STRING" id="121719.APZ00_10260"/>
<keyword evidence="3" id="KW-1185">Reference proteome</keyword>
<dbReference type="Proteomes" id="UP000064921">
    <property type="component" value="Chromosome"/>
</dbReference>